<feature type="non-terminal residue" evidence="2">
    <location>
        <position position="572"/>
    </location>
</feature>
<feature type="non-terminal residue" evidence="2">
    <location>
        <position position="1"/>
    </location>
</feature>
<dbReference type="Proteomes" id="UP000050509">
    <property type="component" value="Unassembled WGS sequence"/>
</dbReference>
<feature type="domain" description="DUF4015" evidence="1">
    <location>
        <begin position="296"/>
        <end position="569"/>
    </location>
</feature>
<dbReference type="InterPro" id="IPR017853">
    <property type="entry name" value="GH"/>
</dbReference>
<proteinExistence type="predicted"/>
<gene>
    <name evidence="2" type="ORF">SE17_28450</name>
</gene>
<name>A0A0P9CXM0_9CHLR</name>
<accession>A0A0P9CXM0</accession>
<dbReference type="Gene3D" id="2.60.40.1120">
    <property type="entry name" value="Carboxypeptidase-like, regulatory domain"/>
    <property type="match status" value="2"/>
</dbReference>
<sequence>AGAEVTTDAGGKYQLASWKQDGTLQIAADGYEPVTIALSDQPQLAQPTPPAVTLDAKLRPNTVNGVITDAYTKKPLAGALVKASDTLSATTSADGSYRLTGVPERFSVTVSAKDYDPVTQSPQQQTSFSSALRPNVLAGTVTDRYSGKPVAGAQVKAGGGASATTGADGTYRLEGVPADATIEISADGYAGLTQPLEQNTALDAVLRPDVLKGKVLNATTGAPIANATILAAPNLESDAVAMERIDGSTDGAFTLDGLPEQGVLQVLAPGYRKAVIELKPGSVPNEIKLEPFYTKSIYVTAAVASNHDLLMKFFDHIDQTELNAIVIDLKSDLRDDLGLIYYDSQVPIVKELGTARPIMDIKEILAEAKKRGIYTIARVHIFSHDNVLADAKPKWAAQDSKNGGVFADYPGPGIRYAWLDPWNRNVWDYNIQLSVEAAHMGFDEINYDYIRFPSLEFGADDKDRLKLSKPGATDDEKYQNIAEMLTQSQKAINGAGAYLSVDVFGVTAWEPSPLIGQDIKIMGMHTDYVCPMIYPSHFWPGAAGFDLPAKHPYEIIAESMRLGQEQMQGKRA</sequence>
<dbReference type="SUPFAM" id="SSF49464">
    <property type="entry name" value="Carboxypeptidase regulatory domain-like"/>
    <property type="match status" value="3"/>
</dbReference>
<dbReference type="SUPFAM" id="SSF51445">
    <property type="entry name" value="(Trans)glycosidases"/>
    <property type="match status" value="1"/>
</dbReference>
<evidence type="ECO:0000313" key="3">
    <source>
        <dbReference type="Proteomes" id="UP000050509"/>
    </source>
</evidence>
<evidence type="ECO:0000313" key="2">
    <source>
        <dbReference type="EMBL" id="KPV50183.1"/>
    </source>
</evidence>
<dbReference type="Gene3D" id="3.20.20.80">
    <property type="entry name" value="Glycosidases"/>
    <property type="match status" value="1"/>
</dbReference>
<organism evidence="2 3">
    <name type="scientific">Kouleothrix aurantiaca</name>
    <dbReference type="NCBI Taxonomy" id="186479"/>
    <lineage>
        <taxon>Bacteria</taxon>
        <taxon>Bacillati</taxon>
        <taxon>Chloroflexota</taxon>
        <taxon>Chloroflexia</taxon>
        <taxon>Chloroflexales</taxon>
        <taxon>Roseiflexineae</taxon>
        <taxon>Roseiflexaceae</taxon>
        <taxon>Kouleothrix</taxon>
    </lineage>
</organism>
<protein>
    <recommendedName>
        <fullName evidence="1">DUF4015 domain-containing protein</fullName>
    </recommendedName>
</protein>
<dbReference type="Pfam" id="PF13620">
    <property type="entry name" value="CarboxypepD_reg"/>
    <property type="match status" value="2"/>
</dbReference>
<keyword evidence="3" id="KW-1185">Reference proteome</keyword>
<dbReference type="EMBL" id="LJCR01001540">
    <property type="protein sequence ID" value="KPV50183.1"/>
    <property type="molecule type" value="Genomic_DNA"/>
</dbReference>
<evidence type="ECO:0000259" key="1">
    <source>
        <dbReference type="Pfam" id="PF13200"/>
    </source>
</evidence>
<comment type="caution">
    <text evidence="2">The sequence shown here is derived from an EMBL/GenBank/DDBJ whole genome shotgun (WGS) entry which is preliminary data.</text>
</comment>
<dbReference type="AlphaFoldDB" id="A0A0P9CXM0"/>
<dbReference type="InterPro" id="IPR025275">
    <property type="entry name" value="DUF4015"/>
</dbReference>
<reference evidence="2 3" key="1">
    <citation type="submission" date="2015-09" db="EMBL/GenBank/DDBJ databases">
        <title>Draft genome sequence of Kouleothrix aurantiaca JCM 19913.</title>
        <authorList>
            <person name="Hemp J."/>
        </authorList>
    </citation>
    <scope>NUCLEOTIDE SEQUENCE [LARGE SCALE GENOMIC DNA]</scope>
    <source>
        <strain evidence="2 3">COM-B</strain>
    </source>
</reference>
<dbReference type="Pfam" id="PF13200">
    <property type="entry name" value="DUF4015"/>
    <property type="match status" value="1"/>
</dbReference>
<dbReference type="InterPro" id="IPR008969">
    <property type="entry name" value="CarboxyPept-like_regulatory"/>
</dbReference>